<feature type="transmembrane region" description="Helical" evidence="5">
    <location>
        <begin position="131"/>
        <end position="151"/>
    </location>
</feature>
<accession>A0A420WZA1</accession>
<dbReference type="AlphaFoldDB" id="A0A420WZA1"/>
<feature type="transmembrane region" description="Helical" evidence="5">
    <location>
        <begin position="32"/>
        <end position="51"/>
    </location>
</feature>
<keyword evidence="8" id="KW-1185">Reference proteome</keyword>
<proteinExistence type="predicted"/>
<evidence type="ECO:0000256" key="3">
    <source>
        <dbReference type="ARBA" id="ARBA00022989"/>
    </source>
</evidence>
<feature type="transmembrane region" description="Helical" evidence="5">
    <location>
        <begin position="172"/>
        <end position="193"/>
    </location>
</feature>
<sequence length="198" mass="21803">MMQHVWGLLAHPGREWQQIRGESESETVTQHYVRHVLILAAIPVVCSWIGTTQFGWNFGEGRTIPVSPVTALYLAVVFYIMLLAAVALMGSVLHWLAHRFPNRPSRRRCIIFAGYIATPMFLSGIVALYPLIWLCLLAGTIGLCYTGWLLYQGVPGFFSVNARDAGIVSVSTLGIGVLVLEALLAATVVLWGYGPDLF</sequence>
<protein>
    <submittedName>
        <fullName evidence="7">Uncharacterized protein DUF1282</fullName>
    </submittedName>
</protein>
<organism evidence="7 8">
    <name type="scientific">Kushneria sinocarnis</name>
    <dbReference type="NCBI Taxonomy" id="595502"/>
    <lineage>
        <taxon>Bacteria</taxon>
        <taxon>Pseudomonadati</taxon>
        <taxon>Pseudomonadota</taxon>
        <taxon>Gammaproteobacteria</taxon>
        <taxon>Oceanospirillales</taxon>
        <taxon>Halomonadaceae</taxon>
        <taxon>Kushneria</taxon>
    </lineage>
</organism>
<name>A0A420WZA1_9GAMM</name>
<evidence type="ECO:0000256" key="1">
    <source>
        <dbReference type="ARBA" id="ARBA00004141"/>
    </source>
</evidence>
<comment type="subcellular location">
    <subcellularLocation>
        <location evidence="1">Membrane</location>
        <topology evidence="1">Multi-pass membrane protein</topology>
    </subcellularLocation>
</comment>
<dbReference type="GO" id="GO:0016020">
    <property type="term" value="C:membrane"/>
    <property type="evidence" value="ECO:0007669"/>
    <property type="project" value="UniProtKB-SubCell"/>
</dbReference>
<dbReference type="Proteomes" id="UP000281975">
    <property type="component" value="Unassembled WGS sequence"/>
</dbReference>
<dbReference type="InterPro" id="IPR006977">
    <property type="entry name" value="Yip1_dom"/>
</dbReference>
<dbReference type="EMBL" id="RBIN01000002">
    <property type="protein sequence ID" value="RKR06565.1"/>
    <property type="molecule type" value="Genomic_DNA"/>
</dbReference>
<evidence type="ECO:0000259" key="6">
    <source>
        <dbReference type="Pfam" id="PF04893"/>
    </source>
</evidence>
<evidence type="ECO:0000256" key="4">
    <source>
        <dbReference type="ARBA" id="ARBA00023136"/>
    </source>
</evidence>
<dbReference type="OrthoDB" id="9808452at2"/>
<keyword evidence="4 5" id="KW-0472">Membrane</keyword>
<reference evidence="7 8" key="1">
    <citation type="submission" date="2018-10" db="EMBL/GenBank/DDBJ databases">
        <title>Genomic Encyclopedia of Type Strains, Phase IV (KMG-IV): sequencing the most valuable type-strain genomes for metagenomic binning, comparative biology and taxonomic classification.</title>
        <authorList>
            <person name="Goeker M."/>
        </authorList>
    </citation>
    <scope>NUCLEOTIDE SEQUENCE [LARGE SCALE GENOMIC DNA]</scope>
    <source>
        <strain evidence="7 8">DSM 23229</strain>
    </source>
</reference>
<evidence type="ECO:0000256" key="5">
    <source>
        <dbReference type="SAM" id="Phobius"/>
    </source>
</evidence>
<keyword evidence="2 5" id="KW-0812">Transmembrane</keyword>
<keyword evidence="3 5" id="KW-1133">Transmembrane helix</keyword>
<evidence type="ECO:0000313" key="7">
    <source>
        <dbReference type="EMBL" id="RKR06565.1"/>
    </source>
</evidence>
<feature type="transmembrane region" description="Helical" evidence="5">
    <location>
        <begin position="109"/>
        <end position="125"/>
    </location>
</feature>
<dbReference type="Pfam" id="PF04893">
    <property type="entry name" value="Yip1"/>
    <property type="match status" value="1"/>
</dbReference>
<feature type="transmembrane region" description="Helical" evidence="5">
    <location>
        <begin position="71"/>
        <end position="97"/>
    </location>
</feature>
<evidence type="ECO:0000256" key="2">
    <source>
        <dbReference type="ARBA" id="ARBA00022692"/>
    </source>
</evidence>
<gene>
    <name evidence="7" type="ORF">C7446_0546</name>
</gene>
<feature type="domain" description="Yip1" evidence="6">
    <location>
        <begin position="6"/>
        <end position="181"/>
    </location>
</feature>
<comment type="caution">
    <text evidence="7">The sequence shown here is derived from an EMBL/GenBank/DDBJ whole genome shotgun (WGS) entry which is preliminary data.</text>
</comment>
<evidence type="ECO:0000313" key="8">
    <source>
        <dbReference type="Proteomes" id="UP000281975"/>
    </source>
</evidence>